<evidence type="ECO:0000313" key="2">
    <source>
        <dbReference type="Proteomes" id="UP000661918"/>
    </source>
</evidence>
<dbReference type="RefSeq" id="WP_188904982.1">
    <property type="nucleotide sequence ID" value="NZ_BMOM01000031.1"/>
</dbReference>
<gene>
    <name evidence="1" type="ORF">GCM10010841_28100</name>
</gene>
<sequence length="294" mass="31923">MTTESAINFAAGVQPAAQWFKSVALILEELDGDFTVPTEVLSAWIEQHDLWLKTQCGISQGQGLHHLYHRDVSVVGDAPLALWEKLAVLGDTCRRNGLGFSITVRFTQGLQFARELDALLATGAVSSLGLCLFDRDEVSREQAVDVLERADQAGVSLGLLGSVARFRMLGLLARPQLNAQSFTLYPLREADERVSVWHHDPAPCFARLRVHVDTDGGLYPCLGLLGVPAARLGFVQDSIENTVFGGRPSLLPLDRLARQGPGPFPTLHLRQSGLPVICEQHRFALLAASAVGNA</sequence>
<protein>
    <submittedName>
        <fullName evidence="1">Uncharacterized protein</fullName>
    </submittedName>
</protein>
<organism evidence="1 2">
    <name type="scientific">Deinococcus aerophilus</name>
    <dbReference type="NCBI Taxonomy" id="522488"/>
    <lineage>
        <taxon>Bacteria</taxon>
        <taxon>Thermotogati</taxon>
        <taxon>Deinococcota</taxon>
        <taxon>Deinococci</taxon>
        <taxon>Deinococcales</taxon>
        <taxon>Deinococcaceae</taxon>
        <taxon>Deinococcus</taxon>
    </lineage>
</organism>
<proteinExistence type="predicted"/>
<dbReference type="EMBL" id="BMOM01000031">
    <property type="protein sequence ID" value="GGM18382.1"/>
    <property type="molecule type" value="Genomic_DNA"/>
</dbReference>
<dbReference type="Proteomes" id="UP000661918">
    <property type="component" value="Unassembled WGS sequence"/>
</dbReference>
<reference evidence="2" key="1">
    <citation type="journal article" date="2019" name="Int. J. Syst. Evol. Microbiol.">
        <title>The Global Catalogue of Microorganisms (GCM) 10K type strain sequencing project: providing services to taxonomists for standard genome sequencing and annotation.</title>
        <authorList>
            <consortium name="The Broad Institute Genomics Platform"/>
            <consortium name="The Broad Institute Genome Sequencing Center for Infectious Disease"/>
            <person name="Wu L."/>
            <person name="Ma J."/>
        </authorList>
    </citation>
    <scope>NUCLEOTIDE SEQUENCE [LARGE SCALE GENOMIC DNA]</scope>
    <source>
        <strain evidence="2">JCM 15443</strain>
    </source>
</reference>
<keyword evidence="2" id="KW-1185">Reference proteome</keyword>
<accession>A0ABQ2GZD8</accession>
<comment type="caution">
    <text evidence="1">The sequence shown here is derived from an EMBL/GenBank/DDBJ whole genome shotgun (WGS) entry which is preliminary data.</text>
</comment>
<evidence type="ECO:0000313" key="1">
    <source>
        <dbReference type="EMBL" id="GGM18382.1"/>
    </source>
</evidence>
<name>A0ABQ2GZD8_9DEIO</name>